<evidence type="ECO:0000256" key="1">
    <source>
        <dbReference type="SAM" id="Coils"/>
    </source>
</evidence>
<comment type="caution">
    <text evidence="2">The sequence shown here is derived from an EMBL/GenBank/DDBJ whole genome shotgun (WGS) entry which is preliminary data.</text>
</comment>
<gene>
    <name evidence="2" type="ORF">HFRIS_002349</name>
</gene>
<dbReference type="AlphaFoldDB" id="A0AAI9N5F5"/>
<accession>A0AAI9N5F5</accession>
<dbReference type="Proteomes" id="UP000006772">
    <property type="component" value="Unassembled WGS sequence"/>
</dbReference>
<evidence type="ECO:0000313" key="3">
    <source>
        <dbReference type="Proteomes" id="UP000006772"/>
    </source>
</evidence>
<reference evidence="2 3" key="1">
    <citation type="journal article" date="2013" name="Front. Microbiol.">
        <title>The genome of the endophytic bacterium H. frisingense GSF30(T) identifies diverse strategies in the Herbaspirillum genus to interact with plants.</title>
        <authorList>
            <person name="Straub D."/>
            <person name="Rothballer M."/>
            <person name="Hartmann A."/>
            <person name="Ludewig U."/>
        </authorList>
    </citation>
    <scope>NUCLEOTIDE SEQUENCE [LARGE SCALE GENOMIC DNA]</scope>
    <source>
        <strain evidence="2 3">GSF30</strain>
    </source>
</reference>
<organism evidence="2 3">
    <name type="scientific">Herbaspirillum frisingense GSF30</name>
    <dbReference type="NCBI Taxonomy" id="864073"/>
    <lineage>
        <taxon>Bacteria</taxon>
        <taxon>Pseudomonadati</taxon>
        <taxon>Pseudomonadota</taxon>
        <taxon>Betaproteobacteria</taxon>
        <taxon>Burkholderiales</taxon>
        <taxon>Oxalobacteraceae</taxon>
        <taxon>Herbaspirillum</taxon>
    </lineage>
</organism>
<feature type="coiled-coil region" evidence="1">
    <location>
        <begin position="14"/>
        <end position="48"/>
    </location>
</feature>
<dbReference type="RefSeq" id="WP_006461612.1">
    <property type="nucleotide sequence ID" value="NZ_AEEC02000002.1"/>
</dbReference>
<dbReference type="EMBL" id="AEEC02000002">
    <property type="protein sequence ID" value="EOA06563.1"/>
    <property type="molecule type" value="Genomic_DNA"/>
</dbReference>
<name>A0AAI9N5F5_9BURK</name>
<protein>
    <submittedName>
        <fullName evidence="2">Uncharacterized protein</fullName>
    </submittedName>
</protein>
<sequence>MEIDPIKQLSSDDMALLLKAMEKLKDDLHELSQALDQVAFEMEEEEAQKFEQVVLDTISKIKRQIQQFH</sequence>
<keyword evidence="1" id="KW-0175">Coiled coil</keyword>
<evidence type="ECO:0000313" key="2">
    <source>
        <dbReference type="EMBL" id="EOA06563.1"/>
    </source>
</evidence>
<proteinExistence type="predicted"/>